<dbReference type="EMBL" id="NCSJ02000031">
    <property type="protein sequence ID" value="RFU33739.1"/>
    <property type="molecule type" value="Genomic_DNA"/>
</dbReference>
<dbReference type="Proteomes" id="UP000258309">
    <property type="component" value="Unassembled WGS sequence"/>
</dbReference>
<gene>
    <name evidence="1" type="ORF">B7463_g2593</name>
</gene>
<protein>
    <submittedName>
        <fullName evidence="1">Uncharacterized protein</fullName>
    </submittedName>
</protein>
<name>A0A3E2HK21_SCYLI</name>
<proteinExistence type="predicted"/>
<evidence type="ECO:0000313" key="2">
    <source>
        <dbReference type="Proteomes" id="UP000258309"/>
    </source>
</evidence>
<reference evidence="1 2" key="1">
    <citation type="submission" date="2018-05" db="EMBL/GenBank/DDBJ databases">
        <title>Draft genome sequence of Scytalidium lignicola DSM 105466, a ubiquitous saprotrophic fungus.</title>
        <authorList>
            <person name="Buettner E."/>
            <person name="Gebauer A.M."/>
            <person name="Hofrichter M."/>
            <person name="Liers C."/>
            <person name="Kellner H."/>
        </authorList>
    </citation>
    <scope>NUCLEOTIDE SEQUENCE [LARGE SCALE GENOMIC DNA]</scope>
    <source>
        <strain evidence="1 2">DSM 105466</strain>
    </source>
</reference>
<sequence>MYIVVFKSMIANLKVVKGDNMKLLYQFIFISSLKDEYPIWAKQDIANKSISTTNSSSTIMYNKNNFNSSNSKSFKNIKYNHYKKNSHKESNYFQKHPKKLEEYKAKQFNKKKKKKSEDKLKKSDSKDKSNIINLNFVNLFNFSSYSMYSDLHLIKTSNSFALINKMYKSAIYINNHLVTRTLGNLRLEELVVKAQDAKVIAKASSSYSPLSPPSTLQDVTLFPQLNSTFEEVVQLTKEEEEVSEDKLPQVVVLTKCSCSRLKGSKNKKPKLGHINNSDITHVDLTENYVIHLAFPDEEEILGQPLAVVIAYSHYLTTCSTLNLGYALIITDNLIKLKSYKEAFDTLYSKE</sequence>
<feature type="non-terminal residue" evidence="1">
    <location>
        <position position="1"/>
    </location>
</feature>
<evidence type="ECO:0000313" key="1">
    <source>
        <dbReference type="EMBL" id="RFU33739.1"/>
    </source>
</evidence>
<accession>A0A3E2HK21</accession>
<organism evidence="1 2">
    <name type="scientific">Scytalidium lignicola</name>
    <name type="common">Hyphomycete</name>
    <dbReference type="NCBI Taxonomy" id="5539"/>
    <lineage>
        <taxon>Eukaryota</taxon>
        <taxon>Fungi</taxon>
        <taxon>Dikarya</taxon>
        <taxon>Ascomycota</taxon>
        <taxon>Pezizomycotina</taxon>
        <taxon>Leotiomycetes</taxon>
        <taxon>Leotiomycetes incertae sedis</taxon>
        <taxon>Scytalidium</taxon>
    </lineage>
</organism>
<keyword evidence="2" id="KW-1185">Reference proteome</keyword>
<comment type="caution">
    <text evidence="1">The sequence shown here is derived from an EMBL/GenBank/DDBJ whole genome shotgun (WGS) entry which is preliminary data.</text>
</comment>
<dbReference type="AlphaFoldDB" id="A0A3E2HK21"/>
<feature type="non-terminal residue" evidence="1">
    <location>
        <position position="350"/>
    </location>
</feature>